<accession>A0A2P1BUK6</accession>
<evidence type="ECO:0000313" key="3">
    <source>
        <dbReference type="EMBL" id="AVI58380.1"/>
    </source>
</evidence>
<feature type="domain" description="Tc1-like transposase DDE" evidence="2">
    <location>
        <begin position="146"/>
        <end position="287"/>
    </location>
</feature>
<evidence type="ECO:0000313" key="4">
    <source>
        <dbReference type="Proteomes" id="UP000191257"/>
    </source>
</evidence>
<proteinExistence type="predicted"/>
<dbReference type="InterPro" id="IPR036397">
    <property type="entry name" value="RNaseH_sf"/>
</dbReference>
<evidence type="ECO:0000259" key="2">
    <source>
        <dbReference type="Pfam" id="PF13358"/>
    </source>
</evidence>
<dbReference type="SUPFAM" id="SSF46689">
    <property type="entry name" value="Homeodomain-like"/>
    <property type="match status" value="1"/>
</dbReference>
<dbReference type="InterPro" id="IPR038717">
    <property type="entry name" value="Tc1-like_DDE_dom"/>
</dbReference>
<dbReference type="Gene3D" id="1.10.10.10">
    <property type="entry name" value="Winged helix-like DNA-binding domain superfamily/Winged helix DNA-binding domain"/>
    <property type="match status" value="1"/>
</dbReference>
<dbReference type="NCBIfam" id="NF033545">
    <property type="entry name" value="transpos_IS630"/>
    <property type="match status" value="1"/>
</dbReference>
<name>A0A2P1BUK6_9RHOB</name>
<feature type="domain" description="Transposase Synechocystis PCC 6803" evidence="1">
    <location>
        <begin position="6"/>
        <end position="122"/>
    </location>
</feature>
<gene>
    <name evidence="3" type="ORF">A6J80_18695</name>
</gene>
<dbReference type="GO" id="GO:0003676">
    <property type="term" value="F:nucleic acid binding"/>
    <property type="evidence" value="ECO:0007669"/>
    <property type="project" value="InterPro"/>
</dbReference>
<dbReference type="InterPro" id="IPR009057">
    <property type="entry name" value="Homeodomain-like_sf"/>
</dbReference>
<dbReference type="Pfam" id="PF13358">
    <property type="entry name" value="DDE_3"/>
    <property type="match status" value="1"/>
</dbReference>
<dbReference type="Proteomes" id="UP000191257">
    <property type="component" value="Chromosome"/>
</dbReference>
<keyword evidence="4" id="KW-1185">Reference proteome</keyword>
<dbReference type="EMBL" id="CP020442">
    <property type="protein sequence ID" value="AVI58380.1"/>
    <property type="molecule type" value="Genomic_DNA"/>
</dbReference>
<sequence>MTRSLSGDLRGRVIAAIEDGISTREAARRFRIGIATAGAWYRRYRETGETEARKQGQPSRSKLDAHEAFVLGLIEEAPDITLAEIGERLAAERDVQAAPSTVWLFLDRRGITFKKKTAHASEQQRPDVLRRRIAWFDGQLDLDPERLIFIDETAASTKMARLRGRAPCGERCRAAVPHGHWKTTTFTAGLRLSGMAAPMLLGGPMNGPAFLAYAEQVLAPELRPGDIVVMDNLPAHKISGVREAIEKVGARLLFLPPYSPDFNPIEMAFSKLKALLRKAAARTVDELWSVVADCLSAFTPEECRHYFEAAGYDPD</sequence>
<dbReference type="AlphaFoldDB" id="A0A2P1BUK6"/>
<evidence type="ECO:0000259" key="1">
    <source>
        <dbReference type="Pfam" id="PF01710"/>
    </source>
</evidence>
<dbReference type="Pfam" id="PF01710">
    <property type="entry name" value="HTH_Tnp_IS630"/>
    <property type="match status" value="1"/>
</dbReference>
<protein>
    <submittedName>
        <fullName evidence="3">IS630 family transposase</fullName>
    </submittedName>
</protein>
<dbReference type="PANTHER" id="PTHR46564:SF1">
    <property type="entry name" value="TRANSPOSASE"/>
    <property type="match status" value="1"/>
</dbReference>
<reference evidence="3" key="1">
    <citation type="submission" date="2017-12" db="EMBL/GenBank/DDBJ databases">
        <title>FDA dAtabase for Regulatory Grade micrObial Sequences (FDA-ARGOS): Supporting development and validation of Infectious Disease Dx tests.</title>
        <authorList>
            <person name="Campos J."/>
            <person name="Goldberg B."/>
            <person name="Tallon L."/>
            <person name="Sadzewicz L."/>
            <person name="Sengamalay N."/>
            <person name="Ott S."/>
            <person name="Godinez A."/>
            <person name="Nagaraj S."/>
            <person name="Vyas G."/>
            <person name="Aluvathingal J."/>
            <person name="Nadendla S."/>
            <person name="Geyer C."/>
            <person name="Nandy P."/>
            <person name="Hobson J."/>
            <person name="Sichtig H."/>
        </authorList>
    </citation>
    <scope>NUCLEOTIDE SEQUENCE</scope>
    <source>
        <strain evidence="3">FDAARGOS_252</strain>
    </source>
</reference>
<dbReference type="RefSeq" id="WP_105291593.1">
    <property type="nucleotide sequence ID" value="NZ_CAWMZI010000001.1"/>
</dbReference>
<dbReference type="InterPro" id="IPR002622">
    <property type="entry name" value="Transposase_14"/>
</dbReference>
<organism evidence="3 4">
    <name type="scientific">Paracoccus yeei</name>
    <dbReference type="NCBI Taxonomy" id="147645"/>
    <lineage>
        <taxon>Bacteria</taxon>
        <taxon>Pseudomonadati</taxon>
        <taxon>Pseudomonadota</taxon>
        <taxon>Alphaproteobacteria</taxon>
        <taxon>Rhodobacterales</taxon>
        <taxon>Paracoccaceae</taxon>
        <taxon>Paracoccus</taxon>
    </lineage>
</organism>
<dbReference type="InterPro" id="IPR047655">
    <property type="entry name" value="Transpos_IS630-like"/>
</dbReference>
<dbReference type="PANTHER" id="PTHR46564">
    <property type="entry name" value="TRANSPOSASE"/>
    <property type="match status" value="1"/>
</dbReference>
<dbReference type="Gene3D" id="3.30.420.10">
    <property type="entry name" value="Ribonuclease H-like superfamily/Ribonuclease H"/>
    <property type="match status" value="1"/>
</dbReference>
<dbReference type="KEGG" id="pye:A6J80_18695"/>
<dbReference type="InterPro" id="IPR036388">
    <property type="entry name" value="WH-like_DNA-bd_sf"/>
</dbReference>